<dbReference type="HOGENOM" id="CLU_3142865_0_0_1"/>
<evidence type="ECO:0000313" key="2">
    <source>
        <dbReference type="Proteomes" id="UP000008177"/>
    </source>
</evidence>
<protein>
    <submittedName>
        <fullName evidence="1">Uncharacterized protein</fullName>
    </submittedName>
</protein>
<reference evidence="2" key="1">
    <citation type="journal article" date="2011" name="PLoS Genet.">
        <title>Genomic analysis of the necrotrophic fungal pathogens Sclerotinia sclerotiorum and Botrytis cinerea.</title>
        <authorList>
            <person name="Amselem J."/>
            <person name="Cuomo C.A."/>
            <person name="van Kan J.A."/>
            <person name="Viaud M."/>
            <person name="Benito E.P."/>
            <person name="Couloux A."/>
            <person name="Coutinho P.M."/>
            <person name="de Vries R.P."/>
            <person name="Dyer P.S."/>
            <person name="Fillinger S."/>
            <person name="Fournier E."/>
            <person name="Gout L."/>
            <person name="Hahn M."/>
            <person name="Kohn L."/>
            <person name="Lapalu N."/>
            <person name="Plummer K.M."/>
            <person name="Pradier J.M."/>
            <person name="Quevillon E."/>
            <person name="Sharon A."/>
            <person name="Simon A."/>
            <person name="ten Have A."/>
            <person name="Tudzynski B."/>
            <person name="Tudzynski P."/>
            <person name="Wincker P."/>
            <person name="Andrew M."/>
            <person name="Anthouard V."/>
            <person name="Beever R.E."/>
            <person name="Beffa R."/>
            <person name="Benoit I."/>
            <person name="Bouzid O."/>
            <person name="Brault B."/>
            <person name="Chen Z."/>
            <person name="Choquer M."/>
            <person name="Collemare J."/>
            <person name="Cotton P."/>
            <person name="Danchin E.G."/>
            <person name="Da Silva C."/>
            <person name="Gautier A."/>
            <person name="Giraud C."/>
            <person name="Giraud T."/>
            <person name="Gonzalez C."/>
            <person name="Grossetete S."/>
            <person name="Guldener U."/>
            <person name="Henrissat B."/>
            <person name="Howlett B.J."/>
            <person name="Kodira C."/>
            <person name="Kretschmer M."/>
            <person name="Lappartient A."/>
            <person name="Leroch M."/>
            <person name="Levis C."/>
            <person name="Mauceli E."/>
            <person name="Neuveglise C."/>
            <person name="Oeser B."/>
            <person name="Pearson M."/>
            <person name="Poulain J."/>
            <person name="Poussereau N."/>
            <person name="Quesneville H."/>
            <person name="Rascle C."/>
            <person name="Schumacher J."/>
            <person name="Segurens B."/>
            <person name="Sexton A."/>
            <person name="Silva E."/>
            <person name="Sirven C."/>
            <person name="Soanes D.M."/>
            <person name="Talbot N.J."/>
            <person name="Templeton M."/>
            <person name="Yandava C."/>
            <person name="Yarden O."/>
            <person name="Zeng Q."/>
            <person name="Rollins J.A."/>
            <person name="Lebrun M.H."/>
            <person name="Dickman M."/>
        </authorList>
    </citation>
    <scope>NUCLEOTIDE SEQUENCE [LARGE SCALE GENOMIC DNA]</scope>
    <source>
        <strain evidence="2">T4</strain>
    </source>
</reference>
<sequence length="49" mass="5816">MRRPVPHLPQDRCHGWYSPSYCGTCLFSRHVFLALYQGKNFAETLSWEE</sequence>
<dbReference type="EMBL" id="FQ790287">
    <property type="protein sequence ID" value="CCD47802.1"/>
    <property type="molecule type" value="Genomic_DNA"/>
</dbReference>
<dbReference type="Proteomes" id="UP000008177">
    <property type="component" value="Unplaced contigs"/>
</dbReference>
<proteinExistence type="predicted"/>
<organism evidence="1 2">
    <name type="scientific">Botryotinia fuckeliana (strain T4)</name>
    <name type="common">Noble rot fungus</name>
    <name type="synonym">Botrytis cinerea</name>
    <dbReference type="NCBI Taxonomy" id="999810"/>
    <lineage>
        <taxon>Eukaryota</taxon>
        <taxon>Fungi</taxon>
        <taxon>Dikarya</taxon>
        <taxon>Ascomycota</taxon>
        <taxon>Pezizomycotina</taxon>
        <taxon>Leotiomycetes</taxon>
        <taxon>Helotiales</taxon>
        <taxon>Sclerotiniaceae</taxon>
        <taxon>Botrytis</taxon>
    </lineage>
</organism>
<name>G2Y562_BOTF4</name>
<gene>
    <name evidence="1" type="ORF">BofuT4_uP037820.1</name>
</gene>
<evidence type="ECO:0000313" key="1">
    <source>
        <dbReference type="EMBL" id="CCD47802.1"/>
    </source>
</evidence>
<dbReference type="InParanoid" id="G2Y562"/>
<dbReference type="AlphaFoldDB" id="G2Y562"/>
<accession>G2Y562</accession>